<comment type="subcellular location">
    <subcellularLocation>
        <location evidence="6">Cytoplasm</location>
    </subcellularLocation>
</comment>
<evidence type="ECO:0000259" key="7">
    <source>
        <dbReference type="Pfam" id="PF05175"/>
    </source>
</evidence>
<dbReference type="GO" id="GO:0032259">
    <property type="term" value="P:methylation"/>
    <property type="evidence" value="ECO:0007669"/>
    <property type="project" value="UniProtKB-KW"/>
</dbReference>
<dbReference type="HAMAP" id="MF_01872">
    <property type="entry name" value="tRNA_methyltr_YfiC"/>
    <property type="match status" value="1"/>
</dbReference>
<dbReference type="InterPro" id="IPR007848">
    <property type="entry name" value="Small_mtfrase_dom"/>
</dbReference>
<keyword evidence="1 6" id="KW-0963">Cytoplasm</keyword>
<evidence type="ECO:0000256" key="2">
    <source>
        <dbReference type="ARBA" id="ARBA00022603"/>
    </source>
</evidence>
<comment type="catalytic activity">
    <reaction evidence="6">
        <text>adenosine(37) in tRNA1(Val) + S-adenosyl-L-methionine = N(6)-methyladenosine(37) in tRNA1(Val) + S-adenosyl-L-homocysteine + H(+)</text>
        <dbReference type="Rhea" id="RHEA:43160"/>
        <dbReference type="Rhea" id="RHEA-COMP:10369"/>
        <dbReference type="Rhea" id="RHEA-COMP:10370"/>
        <dbReference type="ChEBI" id="CHEBI:15378"/>
        <dbReference type="ChEBI" id="CHEBI:57856"/>
        <dbReference type="ChEBI" id="CHEBI:59789"/>
        <dbReference type="ChEBI" id="CHEBI:74411"/>
        <dbReference type="ChEBI" id="CHEBI:74449"/>
        <dbReference type="EC" id="2.1.1.223"/>
    </reaction>
</comment>
<dbReference type="OrthoDB" id="5383291at2"/>
<evidence type="ECO:0000313" key="9">
    <source>
        <dbReference type="Proteomes" id="UP000031246"/>
    </source>
</evidence>
<dbReference type="PANTHER" id="PTHR47739:SF1">
    <property type="entry name" value="TRNA1(VAL) (ADENINE(37)-N6)-METHYLTRANSFERASE"/>
    <property type="match status" value="1"/>
</dbReference>
<organism evidence="8 9">
    <name type="scientific">Pedobacter kyungheensis</name>
    <dbReference type="NCBI Taxonomy" id="1069985"/>
    <lineage>
        <taxon>Bacteria</taxon>
        <taxon>Pseudomonadati</taxon>
        <taxon>Bacteroidota</taxon>
        <taxon>Sphingobacteriia</taxon>
        <taxon>Sphingobacteriales</taxon>
        <taxon>Sphingobacteriaceae</taxon>
        <taxon>Pedobacter</taxon>
    </lineage>
</organism>
<dbReference type="PANTHER" id="PTHR47739">
    <property type="entry name" value="TRNA1(VAL) (ADENINE(37)-N6)-METHYLTRANSFERASE"/>
    <property type="match status" value="1"/>
</dbReference>
<dbReference type="GO" id="GO:0005737">
    <property type="term" value="C:cytoplasm"/>
    <property type="evidence" value="ECO:0007669"/>
    <property type="project" value="UniProtKB-SubCell"/>
</dbReference>
<keyword evidence="5 6" id="KW-0819">tRNA processing</keyword>
<evidence type="ECO:0000256" key="6">
    <source>
        <dbReference type="HAMAP-Rule" id="MF_01872"/>
    </source>
</evidence>
<keyword evidence="2 6" id="KW-0489">Methyltransferase</keyword>
<dbReference type="InterPro" id="IPR022882">
    <property type="entry name" value="tRNA_adenine-N6_MeTrfase"/>
</dbReference>
<dbReference type="CDD" id="cd02440">
    <property type="entry name" value="AdoMet_MTases"/>
    <property type="match status" value="1"/>
</dbReference>
<dbReference type="AlphaFoldDB" id="A0A0C1GA48"/>
<dbReference type="EMBL" id="JSYN01000001">
    <property type="protein sequence ID" value="KIA96969.1"/>
    <property type="molecule type" value="Genomic_DNA"/>
</dbReference>
<dbReference type="GO" id="GO:0016430">
    <property type="term" value="F:tRNA (adenine-N6)-methyltransferase activity"/>
    <property type="evidence" value="ECO:0007669"/>
    <property type="project" value="UniProtKB-UniRule"/>
</dbReference>
<dbReference type="InterPro" id="IPR002052">
    <property type="entry name" value="DNA_methylase_N6_adenine_CS"/>
</dbReference>
<feature type="domain" description="Methyltransferase small" evidence="7">
    <location>
        <begin position="25"/>
        <end position="133"/>
    </location>
</feature>
<proteinExistence type="inferred from homology"/>
<dbReference type="Gene3D" id="3.40.50.150">
    <property type="entry name" value="Vaccinia Virus protein VP39"/>
    <property type="match status" value="1"/>
</dbReference>
<dbReference type="RefSeq" id="WP_039470692.1">
    <property type="nucleotide sequence ID" value="NZ_JSYN01000001.1"/>
</dbReference>
<keyword evidence="4 6" id="KW-0949">S-adenosyl-L-methionine</keyword>
<dbReference type="GO" id="GO:0003676">
    <property type="term" value="F:nucleic acid binding"/>
    <property type="evidence" value="ECO:0007669"/>
    <property type="project" value="InterPro"/>
</dbReference>
<dbReference type="InterPro" id="IPR029063">
    <property type="entry name" value="SAM-dependent_MTases_sf"/>
</dbReference>
<accession>A0A0C1GA48</accession>
<dbReference type="Proteomes" id="UP000031246">
    <property type="component" value="Unassembled WGS sequence"/>
</dbReference>
<comment type="function">
    <text evidence="6">Specifically methylates the adenine in position 37 of tRNA(1)(Val) (anticodon cmo5UAC).</text>
</comment>
<evidence type="ECO:0000256" key="1">
    <source>
        <dbReference type="ARBA" id="ARBA00022490"/>
    </source>
</evidence>
<evidence type="ECO:0000256" key="5">
    <source>
        <dbReference type="ARBA" id="ARBA00022694"/>
    </source>
</evidence>
<dbReference type="PRINTS" id="PR00507">
    <property type="entry name" value="N12N6MTFRASE"/>
</dbReference>
<comment type="similarity">
    <text evidence="6">Belongs to the methyltransferase superfamily. tRNA (adenine-N(6)-)-methyltransferase family.</text>
</comment>
<keyword evidence="9" id="KW-1185">Reference proteome</keyword>
<gene>
    <name evidence="8" type="ORF">OC25_00815</name>
</gene>
<reference evidence="8 9" key="1">
    <citation type="submission" date="2014-10" db="EMBL/GenBank/DDBJ databases">
        <title>Pedobacter Kyungheensis.</title>
        <authorList>
            <person name="Anderson B.M."/>
            <person name="Newman J.D."/>
        </authorList>
    </citation>
    <scope>NUCLEOTIDE SEQUENCE [LARGE SCALE GENOMIC DNA]</scope>
    <source>
        <strain evidence="8 9">KACC 16221</strain>
    </source>
</reference>
<name>A0A0C1GA48_9SPHI</name>
<comment type="caution">
    <text evidence="8">The sequence shown here is derived from an EMBL/GenBank/DDBJ whole genome shotgun (WGS) entry which is preliminary data.</text>
</comment>
<evidence type="ECO:0000256" key="3">
    <source>
        <dbReference type="ARBA" id="ARBA00022679"/>
    </source>
</evidence>
<dbReference type="PROSITE" id="PS00092">
    <property type="entry name" value="N6_MTASE"/>
    <property type="match status" value="1"/>
</dbReference>
<dbReference type="InterPro" id="IPR050210">
    <property type="entry name" value="tRNA_Adenine-N(6)_MTase"/>
</dbReference>
<dbReference type="SUPFAM" id="SSF53335">
    <property type="entry name" value="S-adenosyl-L-methionine-dependent methyltransferases"/>
    <property type="match status" value="1"/>
</dbReference>
<evidence type="ECO:0000256" key="4">
    <source>
        <dbReference type="ARBA" id="ARBA00022691"/>
    </source>
</evidence>
<dbReference type="EC" id="2.1.1.223" evidence="6"/>
<sequence>MSIFKFKQFEVDQAGCAMKINTDGVLIGAMANHNMPKNILDIGTGTGVIAMMLAQRFPDANVHAVEIDEQAAKTAERNFQQSTFNRRLTISNTAIEEYNSAERFDLIVSNPPFFVNDLKNEEVRKGIARHAAEGFFSMLVKKINELLTADGKAWLILPVKQADEVVLHARQYGIGLLERVHVHSDRSKPAFRQIICLGKNNAALQESDFYLYEDLKVHTAEYKVLLKDFFLAY</sequence>
<evidence type="ECO:0000313" key="8">
    <source>
        <dbReference type="EMBL" id="KIA96969.1"/>
    </source>
</evidence>
<protein>
    <recommendedName>
        <fullName evidence="6">tRNA1(Val) (adenine(37)-N6)-methyltransferase</fullName>
        <ecNumber evidence="6">2.1.1.223</ecNumber>
    </recommendedName>
    <alternativeName>
        <fullName evidence="6">tRNA m6A37 methyltransferase</fullName>
    </alternativeName>
</protein>
<keyword evidence="3 6" id="KW-0808">Transferase</keyword>
<dbReference type="GO" id="GO:0008033">
    <property type="term" value="P:tRNA processing"/>
    <property type="evidence" value="ECO:0007669"/>
    <property type="project" value="UniProtKB-UniRule"/>
</dbReference>
<dbReference type="Pfam" id="PF05175">
    <property type="entry name" value="MTS"/>
    <property type="match status" value="1"/>
</dbReference>